<sequence length="185" mass="20682">MLRLDLLLPTTTTNVNFDSPALDEALEAQTKPEAFAYVIPPRSPATMPDGARRPRPPPRAPTPPTVDPPSPSWTAAWGDLFDNLQQDLQREKAELLERGDVSMDSGNVDGLEDGPVDPHIWIEGSEEQLAVRDNFEALLQEPLRTEEEYQANWDLAPWATNVDPVKRKAMIDARIRKMNGVCDED</sequence>
<name>A0AAD7MWU2_9AGAR</name>
<feature type="region of interest" description="Disordered" evidence="1">
    <location>
        <begin position="36"/>
        <end position="72"/>
    </location>
</feature>
<keyword evidence="3" id="KW-1185">Reference proteome</keyword>
<evidence type="ECO:0000256" key="1">
    <source>
        <dbReference type="SAM" id="MobiDB-lite"/>
    </source>
</evidence>
<proteinExistence type="predicted"/>
<reference evidence="2" key="1">
    <citation type="submission" date="2023-03" db="EMBL/GenBank/DDBJ databases">
        <title>Massive genome expansion in bonnet fungi (Mycena s.s.) driven by repeated elements and novel gene families across ecological guilds.</title>
        <authorList>
            <consortium name="Lawrence Berkeley National Laboratory"/>
            <person name="Harder C.B."/>
            <person name="Miyauchi S."/>
            <person name="Viragh M."/>
            <person name="Kuo A."/>
            <person name="Thoen E."/>
            <person name="Andreopoulos B."/>
            <person name="Lu D."/>
            <person name="Skrede I."/>
            <person name="Drula E."/>
            <person name="Henrissat B."/>
            <person name="Morin E."/>
            <person name="Kohler A."/>
            <person name="Barry K."/>
            <person name="LaButti K."/>
            <person name="Morin E."/>
            <person name="Salamov A."/>
            <person name="Lipzen A."/>
            <person name="Mereny Z."/>
            <person name="Hegedus B."/>
            <person name="Baldrian P."/>
            <person name="Stursova M."/>
            <person name="Weitz H."/>
            <person name="Taylor A."/>
            <person name="Grigoriev I.V."/>
            <person name="Nagy L.G."/>
            <person name="Martin F."/>
            <person name="Kauserud H."/>
        </authorList>
    </citation>
    <scope>NUCLEOTIDE SEQUENCE</scope>
    <source>
        <strain evidence="2">CBHHK182m</strain>
    </source>
</reference>
<organism evidence="2 3">
    <name type="scientific">Mycena metata</name>
    <dbReference type="NCBI Taxonomy" id="1033252"/>
    <lineage>
        <taxon>Eukaryota</taxon>
        <taxon>Fungi</taxon>
        <taxon>Dikarya</taxon>
        <taxon>Basidiomycota</taxon>
        <taxon>Agaricomycotina</taxon>
        <taxon>Agaricomycetes</taxon>
        <taxon>Agaricomycetidae</taxon>
        <taxon>Agaricales</taxon>
        <taxon>Marasmiineae</taxon>
        <taxon>Mycenaceae</taxon>
        <taxon>Mycena</taxon>
    </lineage>
</organism>
<accession>A0AAD7MWU2</accession>
<dbReference type="EMBL" id="JARKIB010000123">
    <property type="protein sequence ID" value="KAJ7736134.1"/>
    <property type="molecule type" value="Genomic_DNA"/>
</dbReference>
<evidence type="ECO:0000313" key="2">
    <source>
        <dbReference type="EMBL" id="KAJ7736134.1"/>
    </source>
</evidence>
<dbReference type="Proteomes" id="UP001215598">
    <property type="component" value="Unassembled WGS sequence"/>
</dbReference>
<dbReference type="AlphaFoldDB" id="A0AAD7MWU2"/>
<comment type="caution">
    <text evidence="2">The sequence shown here is derived from an EMBL/GenBank/DDBJ whole genome shotgun (WGS) entry which is preliminary data.</text>
</comment>
<protein>
    <submittedName>
        <fullName evidence="2">Uncharacterized protein</fullName>
    </submittedName>
</protein>
<evidence type="ECO:0000313" key="3">
    <source>
        <dbReference type="Proteomes" id="UP001215598"/>
    </source>
</evidence>
<feature type="compositionally biased region" description="Pro residues" evidence="1">
    <location>
        <begin position="57"/>
        <end position="71"/>
    </location>
</feature>
<gene>
    <name evidence="2" type="ORF">B0H16DRAFT_1730978</name>
</gene>